<dbReference type="Gene3D" id="3.30.1330.120">
    <property type="entry name" value="2-methylcitrate dehydratase PrpD"/>
    <property type="match status" value="1"/>
</dbReference>
<evidence type="ECO:0000259" key="3">
    <source>
        <dbReference type="Pfam" id="PF19305"/>
    </source>
</evidence>
<dbReference type="PANTHER" id="PTHR16943">
    <property type="entry name" value="2-METHYLCITRATE DEHYDRATASE-RELATED"/>
    <property type="match status" value="1"/>
</dbReference>
<dbReference type="InterPro" id="IPR042183">
    <property type="entry name" value="MmgE/PrpD_sf_1"/>
</dbReference>
<dbReference type="GO" id="GO:0016829">
    <property type="term" value="F:lyase activity"/>
    <property type="evidence" value="ECO:0007669"/>
    <property type="project" value="InterPro"/>
</dbReference>
<dbReference type="InterPro" id="IPR042188">
    <property type="entry name" value="MmgE/PrpD_sf_2"/>
</dbReference>
<feature type="domain" description="MmgE/PrpD C-terminal" evidence="3">
    <location>
        <begin position="271"/>
        <end position="432"/>
    </location>
</feature>
<protein>
    <submittedName>
        <fullName evidence="4">MmgE/PrpD family protein</fullName>
    </submittedName>
</protein>
<name>M0CYN7_9EURY</name>
<reference evidence="4 5" key="1">
    <citation type="journal article" date="2014" name="PLoS Genet.">
        <title>Phylogenetically driven sequencing of extremely halophilic archaea reveals strategies for static and dynamic osmo-response.</title>
        <authorList>
            <person name="Becker E.A."/>
            <person name="Seitzer P.M."/>
            <person name="Tritt A."/>
            <person name="Larsen D."/>
            <person name="Krusor M."/>
            <person name="Yao A.I."/>
            <person name="Wu D."/>
            <person name="Madern D."/>
            <person name="Eisen J.A."/>
            <person name="Darling A.E."/>
            <person name="Facciotti M.T."/>
        </authorList>
    </citation>
    <scope>NUCLEOTIDE SEQUENCE [LARGE SCALE GENOMIC DNA]</scope>
    <source>
        <strain evidence="4 5">2-9-1</strain>
    </source>
</reference>
<dbReference type="InterPro" id="IPR045336">
    <property type="entry name" value="MmgE_PrpD_N"/>
</dbReference>
<evidence type="ECO:0000259" key="2">
    <source>
        <dbReference type="Pfam" id="PF03972"/>
    </source>
</evidence>
<dbReference type="OrthoDB" id="43639at2157"/>
<evidence type="ECO:0000256" key="1">
    <source>
        <dbReference type="ARBA" id="ARBA00006174"/>
    </source>
</evidence>
<dbReference type="Proteomes" id="UP000011626">
    <property type="component" value="Unassembled WGS sequence"/>
</dbReference>
<dbReference type="RefSeq" id="WP_006882946.1">
    <property type="nucleotide sequence ID" value="NZ_AOIU01000013.1"/>
</dbReference>
<dbReference type="STRING" id="797114.C475_06370"/>
<dbReference type="PATRIC" id="fig|797114.5.peg.1303"/>
<dbReference type="InterPro" id="IPR036148">
    <property type="entry name" value="MmgE/PrpD_sf"/>
</dbReference>
<evidence type="ECO:0000313" key="5">
    <source>
        <dbReference type="Proteomes" id="UP000011626"/>
    </source>
</evidence>
<proteinExistence type="inferred from homology"/>
<keyword evidence="5" id="KW-1185">Reference proteome</keyword>
<comment type="caution">
    <text evidence="4">The sequence shown here is derived from an EMBL/GenBank/DDBJ whole genome shotgun (WGS) entry which is preliminary data.</text>
</comment>
<organism evidence="4 5">
    <name type="scientific">Halosimplex carlsbadense 2-9-1</name>
    <dbReference type="NCBI Taxonomy" id="797114"/>
    <lineage>
        <taxon>Archaea</taxon>
        <taxon>Methanobacteriati</taxon>
        <taxon>Methanobacteriota</taxon>
        <taxon>Stenosarchaea group</taxon>
        <taxon>Halobacteria</taxon>
        <taxon>Halobacteriales</taxon>
        <taxon>Haloarculaceae</taxon>
        <taxon>Halosimplex</taxon>
    </lineage>
</organism>
<feature type="domain" description="MmgE/PrpD N-terminal" evidence="2">
    <location>
        <begin position="7"/>
        <end position="235"/>
    </location>
</feature>
<dbReference type="Pfam" id="PF19305">
    <property type="entry name" value="MmgE_PrpD_C"/>
    <property type="match status" value="1"/>
</dbReference>
<evidence type="ECO:0000313" key="4">
    <source>
        <dbReference type="EMBL" id="ELZ27522.1"/>
    </source>
</evidence>
<accession>M0CYN7</accession>
<dbReference type="InterPro" id="IPR045337">
    <property type="entry name" value="MmgE_PrpD_C"/>
</dbReference>
<comment type="similarity">
    <text evidence="1">Belongs to the PrpD family.</text>
</comment>
<dbReference type="PANTHER" id="PTHR16943:SF8">
    <property type="entry name" value="2-METHYLCITRATE DEHYDRATASE"/>
    <property type="match status" value="1"/>
</dbReference>
<dbReference type="Pfam" id="PF03972">
    <property type="entry name" value="MmgE_PrpD_N"/>
    <property type="match status" value="1"/>
</dbReference>
<dbReference type="InterPro" id="IPR005656">
    <property type="entry name" value="MmgE_PrpD"/>
</dbReference>
<dbReference type="Gene3D" id="1.10.4100.10">
    <property type="entry name" value="2-methylcitrate dehydratase PrpD"/>
    <property type="match status" value="1"/>
</dbReference>
<dbReference type="AlphaFoldDB" id="M0CYN7"/>
<dbReference type="eggNOG" id="arCOG04285">
    <property type="taxonomic scope" value="Archaea"/>
</dbReference>
<gene>
    <name evidence="4" type="ORF">C475_06370</name>
</gene>
<dbReference type="EMBL" id="AOIU01000013">
    <property type="protein sequence ID" value="ELZ27522.1"/>
    <property type="molecule type" value="Genomic_DNA"/>
</dbReference>
<dbReference type="SUPFAM" id="SSF103378">
    <property type="entry name" value="2-methylcitrate dehydratase PrpD"/>
    <property type="match status" value="1"/>
</dbReference>
<sequence>MSDPESQLATFVNGLEYESLPERVIDRAGLVVADTIGASVGGTTLPEVASLAEVEAERNPGEASILGTGRTAAPGHAAMVNATAATSLDIDEGNPYAGGHPAVHVVPAVLAEAEVDDEPDPETFLTSVVAGYEVATRTGRACTPLKGRQTEDGYPYHVHGVWGTVGTAAAVARYRGLSTDGITEAIRMGANSALHTQFDAVVEGRTVRNTYAGASNLLGGEVATQAEVGYTGLESGIERHLARASDAFDDVPLTDELGELWEITRGYFKRHAACRLTHSTIDAVLELQASHPIDTADVSTVTVGVGRAAAKLDPERPENVLQSKFSIPFAVATVLANGDATKPSFSDDARTDAVLDLASCVELVETDDVVGSEPGQRGARVAVTMDSGETLRAEVTAPKDAERVSEDGTAERVLREKYDWLVEPTLGAERTAELWAAARSPTTTEPARLATLATPE</sequence>